<comment type="caution">
    <text evidence="3">The sequence shown here is derived from an EMBL/GenBank/DDBJ whole genome shotgun (WGS) entry which is preliminary data.</text>
</comment>
<dbReference type="PANTHER" id="PTHR42686:SF1">
    <property type="entry name" value="GH17980P-RELATED"/>
    <property type="match status" value="1"/>
</dbReference>
<evidence type="ECO:0000259" key="2">
    <source>
        <dbReference type="Pfam" id="PF00248"/>
    </source>
</evidence>
<organism evidence="3 4">
    <name type="scientific">Novipirellula rosea</name>
    <dbReference type="NCBI Taxonomy" id="1031540"/>
    <lineage>
        <taxon>Bacteria</taxon>
        <taxon>Pseudomonadati</taxon>
        <taxon>Planctomycetota</taxon>
        <taxon>Planctomycetia</taxon>
        <taxon>Pirellulales</taxon>
        <taxon>Pirellulaceae</taxon>
        <taxon>Novipirellula</taxon>
    </lineage>
</organism>
<dbReference type="RefSeq" id="WP_345318486.1">
    <property type="nucleotide sequence ID" value="NZ_BAABGA010000005.1"/>
</dbReference>
<feature type="domain" description="NADP-dependent oxidoreductase" evidence="2">
    <location>
        <begin position="67"/>
        <end position="378"/>
    </location>
</feature>
<sequence>MMTRRNLLQAGAALGVGSAVSSAASAQALKFQMSSGEVMKTRGQVDATEPLPVNDTRDDGRYRPKYRMGLGGLAAGNGFNTVSSDEEILGMLNAAWDSGIRYFDTAPFYGLSLSERRYGDLLRNKKREDYVLSSKVGRILTPSSKPLPKKWHWANPSPFHYKYDYTAGGTRRSVEDSLHRIGVSSLDIVFIHDLSPQNSDMGEDWIKYFDEAVKGAMPELTKMREEGMIKAWGFGINSPHAIYKAVDVADPDICLLALQYSILDHQQALEKTFPLLDERGISVVIGAPLNGGFLAGRDRFNYSSKIPPAMKEKFISIDAIAKKHGIDIKTAALQFAEAPSTVSAIVPGARTAQQVEENIASMKVQIPEDFWSELKAKNLIAQEAPTPRGEPAQKKVRG</sequence>
<dbReference type="CDD" id="cd19152">
    <property type="entry name" value="AKR_AKR15A"/>
    <property type="match status" value="1"/>
</dbReference>
<dbReference type="PROSITE" id="PS51318">
    <property type="entry name" value="TAT"/>
    <property type="match status" value="1"/>
</dbReference>
<keyword evidence="4" id="KW-1185">Reference proteome</keyword>
<evidence type="ECO:0000313" key="3">
    <source>
        <dbReference type="EMBL" id="GAA4443865.1"/>
    </source>
</evidence>
<reference evidence="4" key="1">
    <citation type="journal article" date="2019" name="Int. J. Syst. Evol. Microbiol.">
        <title>The Global Catalogue of Microorganisms (GCM) 10K type strain sequencing project: providing services to taxonomists for standard genome sequencing and annotation.</title>
        <authorList>
            <consortium name="The Broad Institute Genomics Platform"/>
            <consortium name="The Broad Institute Genome Sequencing Center for Infectious Disease"/>
            <person name="Wu L."/>
            <person name="Ma J."/>
        </authorList>
    </citation>
    <scope>NUCLEOTIDE SEQUENCE [LARGE SCALE GENOMIC DNA]</scope>
    <source>
        <strain evidence="4">JCM 17759</strain>
    </source>
</reference>
<evidence type="ECO:0000256" key="1">
    <source>
        <dbReference type="SAM" id="SignalP"/>
    </source>
</evidence>
<dbReference type="PANTHER" id="PTHR42686">
    <property type="entry name" value="GH17980P-RELATED"/>
    <property type="match status" value="1"/>
</dbReference>
<protein>
    <submittedName>
        <fullName evidence="3">Aldo/keto reductase</fullName>
    </submittedName>
</protein>
<dbReference type="Proteomes" id="UP001500840">
    <property type="component" value="Unassembled WGS sequence"/>
</dbReference>
<proteinExistence type="predicted"/>
<keyword evidence="1" id="KW-0732">Signal</keyword>
<dbReference type="InterPro" id="IPR023210">
    <property type="entry name" value="NADP_OxRdtase_dom"/>
</dbReference>
<dbReference type="Gene3D" id="3.20.20.100">
    <property type="entry name" value="NADP-dependent oxidoreductase domain"/>
    <property type="match status" value="1"/>
</dbReference>
<dbReference type="EMBL" id="BAABGA010000005">
    <property type="protein sequence ID" value="GAA4443865.1"/>
    <property type="molecule type" value="Genomic_DNA"/>
</dbReference>
<feature type="chain" id="PRO_5046257965" evidence="1">
    <location>
        <begin position="24"/>
        <end position="398"/>
    </location>
</feature>
<dbReference type="SUPFAM" id="SSF51430">
    <property type="entry name" value="NAD(P)-linked oxidoreductase"/>
    <property type="match status" value="1"/>
</dbReference>
<dbReference type="Pfam" id="PF00248">
    <property type="entry name" value="Aldo_ket_red"/>
    <property type="match status" value="1"/>
</dbReference>
<evidence type="ECO:0000313" key="4">
    <source>
        <dbReference type="Proteomes" id="UP001500840"/>
    </source>
</evidence>
<gene>
    <name evidence="3" type="ORF">GCM10023156_01530</name>
</gene>
<dbReference type="InterPro" id="IPR020471">
    <property type="entry name" value="AKR"/>
</dbReference>
<dbReference type="InterPro" id="IPR036812">
    <property type="entry name" value="NAD(P)_OxRdtase_dom_sf"/>
</dbReference>
<accession>A0ABP8M5M1</accession>
<feature type="signal peptide" evidence="1">
    <location>
        <begin position="1"/>
        <end position="23"/>
    </location>
</feature>
<name>A0ABP8M5M1_9BACT</name>
<dbReference type="InterPro" id="IPR006311">
    <property type="entry name" value="TAT_signal"/>
</dbReference>